<protein>
    <recommendedName>
        <fullName evidence="5">FAD-dependent oxidoreductase 2 FAD-binding domain-containing protein</fullName>
    </recommendedName>
</protein>
<accession>M4C628</accession>
<comment type="cofactor">
    <cofactor evidence="1">
        <name>FAD</name>
        <dbReference type="ChEBI" id="CHEBI:57692"/>
    </cofactor>
</comment>
<dbReference type="InterPro" id="IPR003953">
    <property type="entry name" value="FAD-dep_OxRdtase_2_FAD-bd"/>
</dbReference>
<dbReference type="InterPro" id="IPR036188">
    <property type="entry name" value="FAD/NAD-bd_sf"/>
</dbReference>
<organism evidence="6 7">
    <name type="scientific">Hyaloperonospora arabidopsidis (strain Emoy2)</name>
    <name type="common">Downy mildew agent</name>
    <name type="synonym">Peronospora arabidopsidis</name>
    <dbReference type="NCBI Taxonomy" id="559515"/>
    <lineage>
        <taxon>Eukaryota</taxon>
        <taxon>Sar</taxon>
        <taxon>Stramenopiles</taxon>
        <taxon>Oomycota</taxon>
        <taxon>Peronosporomycetes</taxon>
        <taxon>Peronosporales</taxon>
        <taxon>Peronosporaceae</taxon>
        <taxon>Hyaloperonospora</taxon>
    </lineage>
</organism>
<evidence type="ECO:0000256" key="4">
    <source>
        <dbReference type="ARBA" id="ARBA00023002"/>
    </source>
</evidence>
<dbReference type="SUPFAM" id="SSF51905">
    <property type="entry name" value="FAD/NAD(P)-binding domain"/>
    <property type="match status" value="1"/>
</dbReference>
<dbReference type="InParanoid" id="M4C628"/>
<sequence>MAALTASAERSQAIHLSYDEKAEGLVQDKDGQICGVQTIQFGTRRTFGARRGVILATGGFGMNRALIERYCPTLALAGIEVIGTPNSDGAGLEMGLLAGADMQFPQSIFVTSPVYPPASLLEGMLVNSKGQRFVAEDSYHGRTTAAMLRQPGQKVWLICDVESFDRPIMGQELVDAWDDIELMEKDLALPKGQLQTTIRDYNHHAAHGVDPVFHKGESYVRPIDKPPYAAIDCSLGSAPYLGFTMGGLRTNIDGQVLKGDGSPVPGLFAAGAVAANIAAAQGLENYASGTCIGESTFFGRRCGKAAATAPARNLG</sequence>
<dbReference type="PANTHER" id="PTHR43400">
    <property type="entry name" value="FUMARATE REDUCTASE"/>
    <property type="match status" value="1"/>
</dbReference>
<keyword evidence="4" id="KW-0560">Oxidoreductase</keyword>
<evidence type="ECO:0000313" key="7">
    <source>
        <dbReference type="Proteomes" id="UP000011713"/>
    </source>
</evidence>
<dbReference type="EnsemblProtists" id="HpaT814557">
    <property type="protein sequence ID" value="HpaP814557"/>
    <property type="gene ID" value="HpaG814557"/>
</dbReference>
<evidence type="ECO:0000256" key="3">
    <source>
        <dbReference type="ARBA" id="ARBA00022827"/>
    </source>
</evidence>
<feature type="domain" description="FAD-dependent oxidoreductase 2 FAD-binding" evidence="5">
    <location>
        <begin position="2"/>
        <end position="276"/>
    </location>
</feature>
<evidence type="ECO:0000256" key="1">
    <source>
        <dbReference type="ARBA" id="ARBA00001974"/>
    </source>
</evidence>
<dbReference type="Gene3D" id="3.90.700.10">
    <property type="entry name" value="Succinate dehydrogenase/fumarate reductase flavoprotein, catalytic domain"/>
    <property type="match status" value="1"/>
</dbReference>
<dbReference type="SUPFAM" id="SSF56425">
    <property type="entry name" value="Succinate dehydrogenase/fumarate reductase flavoprotein, catalytic domain"/>
    <property type="match status" value="1"/>
</dbReference>
<dbReference type="AlphaFoldDB" id="M4C628"/>
<evidence type="ECO:0000313" key="6">
    <source>
        <dbReference type="EnsemblProtists" id="HpaP814557"/>
    </source>
</evidence>
<evidence type="ECO:0000256" key="2">
    <source>
        <dbReference type="ARBA" id="ARBA00022630"/>
    </source>
</evidence>
<dbReference type="Pfam" id="PF00890">
    <property type="entry name" value="FAD_binding_2"/>
    <property type="match status" value="1"/>
</dbReference>
<dbReference type="InterPro" id="IPR027477">
    <property type="entry name" value="Succ_DH/fumarate_Rdtase_cat_sf"/>
</dbReference>
<dbReference type="GO" id="GO:0016491">
    <property type="term" value="F:oxidoreductase activity"/>
    <property type="evidence" value="ECO:0007669"/>
    <property type="project" value="UniProtKB-KW"/>
</dbReference>
<reference evidence="6" key="2">
    <citation type="submission" date="2015-06" db="UniProtKB">
        <authorList>
            <consortium name="EnsemblProtists"/>
        </authorList>
    </citation>
    <scope>IDENTIFICATION</scope>
    <source>
        <strain evidence="6">Emoy2</strain>
    </source>
</reference>
<dbReference type="STRING" id="559515.M4C628"/>
<dbReference type="Gene3D" id="3.50.50.60">
    <property type="entry name" value="FAD/NAD(P)-binding domain"/>
    <property type="match status" value="2"/>
</dbReference>
<dbReference type="HOGENOM" id="CLU_884129_0_0_1"/>
<proteinExistence type="predicted"/>
<dbReference type="GO" id="GO:0008202">
    <property type="term" value="P:steroid metabolic process"/>
    <property type="evidence" value="ECO:0007669"/>
    <property type="project" value="UniProtKB-ARBA"/>
</dbReference>
<dbReference type="PANTHER" id="PTHR43400:SF10">
    <property type="entry name" value="3-OXOSTEROID 1-DEHYDROGENASE"/>
    <property type="match status" value="1"/>
</dbReference>
<dbReference type="Proteomes" id="UP000011713">
    <property type="component" value="Unassembled WGS sequence"/>
</dbReference>
<keyword evidence="2" id="KW-0285">Flavoprotein</keyword>
<evidence type="ECO:0000259" key="5">
    <source>
        <dbReference type="Pfam" id="PF00890"/>
    </source>
</evidence>
<dbReference type="InterPro" id="IPR050315">
    <property type="entry name" value="FAD-oxidoreductase_2"/>
</dbReference>
<keyword evidence="3" id="KW-0274">FAD</keyword>
<dbReference type="VEuPathDB" id="FungiDB:HpaG814557"/>
<dbReference type="EMBL" id="JH598624">
    <property type="status" value="NOT_ANNOTATED_CDS"/>
    <property type="molecule type" value="Genomic_DNA"/>
</dbReference>
<dbReference type="eggNOG" id="KOG2404">
    <property type="taxonomic scope" value="Eukaryota"/>
</dbReference>
<reference evidence="7" key="1">
    <citation type="journal article" date="2010" name="Science">
        <title>Signatures of adaptation to obligate biotrophy in the Hyaloperonospora arabidopsidis genome.</title>
        <authorList>
            <person name="Baxter L."/>
            <person name="Tripathy S."/>
            <person name="Ishaque N."/>
            <person name="Boot N."/>
            <person name="Cabral A."/>
            <person name="Kemen E."/>
            <person name="Thines M."/>
            <person name="Ah-Fong A."/>
            <person name="Anderson R."/>
            <person name="Badejoko W."/>
            <person name="Bittner-Eddy P."/>
            <person name="Boore J.L."/>
            <person name="Chibucos M.C."/>
            <person name="Coates M."/>
            <person name="Dehal P."/>
            <person name="Delehaunty K."/>
            <person name="Dong S."/>
            <person name="Downton P."/>
            <person name="Dumas B."/>
            <person name="Fabro G."/>
            <person name="Fronick C."/>
            <person name="Fuerstenberg S.I."/>
            <person name="Fulton L."/>
            <person name="Gaulin E."/>
            <person name="Govers F."/>
            <person name="Hughes L."/>
            <person name="Humphray S."/>
            <person name="Jiang R.H."/>
            <person name="Judelson H."/>
            <person name="Kamoun S."/>
            <person name="Kyung K."/>
            <person name="Meijer H."/>
            <person name="Minx P."/>
            <person name="Morris P."/>
            <person name="Nelson J."/>
            <person name="Phuntumart V."/>
            <person name="Qutob D."/>
            <person name="Rehmany A."/>
            <person name="Rougon-Cardoso A."/>
            <person name="Ryden P."/>
            <person name="Torto-Alalibo T."/>
            <person name="Studholme D."/>
            <person name="Wang Y."/>
            <person name="Win J."/>
            <person name="Wood J."/>
            <person name="Clifton S.W."/>
            <person name="Rogers J."/>
            <person name="Van den Ackerveken G."/>
            <person name="Jones J.D."/>
            <person name="McDowell J.M."/>
            <person name="Beynon J."/>
            <person name="Tyler B.M."/>
        </authorList>
    </citation>
    <scope>NUCLEOTIDE SEQUENCE [LARGE SCALE GENOMIC DNA]</scope>
    <source>
        <strain evidence="7">Emoy2</strain>
    </source>
</reference>
<name>M4C628_HYAAE</name>
<keyword evidence="7" id="KW-1185">Reference proteome</keyword>